<dbReference type="AlphaFoldDB" id="A0A916U2G2"/>
<evidence type="ECO:0000259" key="2">
    <source>
        <dbReference type="PROSITE" id="PS50983"/>
    </source>
</evidence>
<gene>
    <name evidence="3" type="ORF">GCM10011387_09800</name>
</gene>
<dbReference type="Gene3D" id="3.40.50.1980">
    <property type="entry name" value="Nitrogenase molybdenum iron protein domain"/>
    <property type="match status" value="2"/>
</dbReference>
<protein>
    <submittedName>
        <fullName evidence="3">Iron ABC transporter</fullName>
    </submittedName>
</protein>
<accession>A0A916U2G2</accession>
<sequence length="265" mass="30095">MKKTYIDQLGNSITLGFPPIRIISLVPSQTELLFDLGLNQEVIGVTKFCIHPEQKVHAKFKIGGTKKLNIELIRSLKPDLIIGNKEENTREEIELLQEEFPVWMSDISNLDEALDMISRVGEIVDRAPEAAYLVHLISIGFKDLQTLALERRISADVLYMIWKKPYMAAGRATFIDDVMRKIGLNNVLAEARYPVLETETIGQLNPQLIFLSSEPYPFGEKHIAEFSTLMPGAHVRIVDGEMFSWYGSRLVKAVGYLFQLQKDLM</sequence>
<evidence type="ECO:0000313" key="4">
    <source>
        <dbReference type="Proteomes" id="UP000651668"/>
    </source>
</evidence>
<dbReference type="NCBIfam" id="NF038402">
    <property type="entry name" value="TroA_like"/>
    <property type="match status" value="1"/>
</dbReference>
<dbReference type="PROSITE" id="PS50983">
    <property type="entry name" value="FE_B12_PBP"/>
    <property type="match status" value="1"/>
</dbReference>
<name>A0A916U2G2_9SPHI</name>
<reference evidence="3" key="2">
    <citation type="submission" date="2020-09" db="EMBL/GenBank/DDBJ databases">
        <authorList>
            <person name="Sun Q."/>
            <person name="Zhou Y."/>
        </authorList>
    </citation>
    <scope>NUCLEOTIDE SEQUENCE</scope>
    <source>
        <strain evidence="3">CGMCC 1.15343</strain>
    </source>
</reference>
<dbReference type="EMBL" id="BMIL01000003">
    <property type="protein sequence ID" value="GGC58163.1"/>
    <property type="molecule type" value="Genomic_DNA"/>
</dbReference>
<evidence type="ECO:0000313" key="3">
    <source>
        <dbReference type="EMBL" id="GGC58163.1"/>
    </source>
</evidence>
<dbReference type="SUPFAM" id="SSF53807">
    <property type="entry name" value="Helical backbone' metal receptor"/>
    <property type="match status" value="1"/>
</dbReference>
<reference evidence="3" key="1">
    <citation type="journal article" date="2014" name="Int. J. Syst. Evol. Microbiol.">
        <title>Complete genome sequence of Corynebacterium casei LMG S-19264T (=DSM 44701T), isolated from a smear-ripened cheese.</title>
        <authorList>
            <consortium name="US DOE Joint Genome Institute (JGI-PGF)"/>
            <person name="Walter F."/>
            <person name="Albersmeier A."/>
            <person name="Kalinowski J."/>
            <person name="Ruckert C."/>
        </authorList>
    </citation>
    <scope>NUCLEOTIDE SEQUENCE</scope>
    <source>
        <strain evidence="3">CGMCC 1.15343</strain>
    </source>
</reference>
<dbReference type="InterPro" id="IPR002491">
    <property type="entry name" value="ABC_transptr_periplasmic_BD"/>
</dbReference>
<feature type="domain" description="Fe/B12 periplasmic-binding" evidence="2">
    <location>
        <begin position="21"/>
        <end position="265"/>
    </location>
</feature>
<dbReference type="InterPro" id="IPR054828">
    <property type="entry name" value="Vit_B12_bind_prot"/>
</dbReference>
<keyword evidence="1" id="KW-0732">Signal</keyword>
<organism evidence="3 4">
    <name type="scientific">Pedobacter quisquiliarum</name>
    <dbReference type="NCBI Taxonomy" id="1834438"/>
    <lineage>
        <taxon>Bacteria</taxon>
        <taxon>Pseudomonadati</taxon>
        <taxon>Bacteroidota</taxon>
        <taxon>Sphingobacteriia</taxon>
        <taxon>Sphingobacteriales</taxon>
        <taxon>Sphingobacteriaceae</taxon>
        <taxon>Pedobacter</taxon>
    </lineage>
</organism>
<dbReference type="PANTHER" id="PTHR30535:SF35">
    <property type="entry name" value="PERIPLASMIC BINDING PROTEIN"/>
    <property type="match status" value="1"/>
</dbReference>
<dbReference type="RefSeq" id="WP_188625736.1">
    <property type="nucleotide sequence ID" value="NZ_BMIL01000003.1"/>
</dbReference>
<dbReference type="Proteomes" id="UP000651668">
    <property type="component" value="Unassembled WGS sequence"/>
</dbReference>
<keyword evidence="4" id="KW-1185">Reference proteome</keyword>
<evidence type="ECO:0000256" key="1">
    <source>
        <dbReference type="ARBA" id="ARBA00022729"/>
    </source>
</evidence>
<dbReference type="Pfam" id="PF01497">
    <property type="entry name" value="Peripla_BP_2"/>
    <property type="match status" value="1"/>
</dbReference>
<proteinExistence type="predicted"/>
<dbReference type="PANTHER" id="PTHR30535">
    <property type="entry name" value="VITAMIN B12-BINDING PROTEIN"/>
    <property type="match status" value="1"/>
</dbReference>
<dbReference type="InterPro" id="IPR050902">
    <property type="entry name" value="ABC_Transporter_SBP"/>
</dbReference>
<comment type="caution">
    <text evidence="3">The sequence shown here is derived from an EMBL/GenBank/DDBJ whole genome shotgun (WGS) entry which is preliminary data.</text>
</comment>